<evidence type="ECO:0000256" key="1">
    <source>
        <dbReference type="SAM" id="MobiDB-lite"/>
    </source>
</evidence>
<feature type="region of interest" description="Disordered" evidence="1">
    <location>
        <begin position="1"/>
        <end position="24"/>
    </location>
</feature>
<feature type="domain" description="Phage tail assembly chaperone-like" evidence="2">
    <location>
        <begin position="22"/>
        <end position="57"/>
    </location>
</feature>
<dbReference type="AlphaFoldDB" id="A0A1N6M6B0"/>
<gene>
    <name evidence="3" type="ORF">VSP9026_02728</name>
</gene>
<accession>A0A1N6M6B0</accession>
<proteinExistence type="predicted"/>
<name>A0A1N6M6B0_9VIBR</name>
<organism evidence="3 4">
    <name type="scientific">Vibrio spartinae</name>
    <dbReference type="NCBI Taxonomy" id="1918945"/>
    <lineage>
        <taxon>Bacteria</taxon>
        <taxon>Pseudomonadati</taxon>
        <taxon>Pseudomonadota</taxon>
        <taxon>Gammaproteobacteria</taxon>
        <taxon>Vibrionales</taxon>
        <taxon>Vibrionaceae</taxon>
        <taxon>Vibrio</taxon>
    </lineage>
</organism>
<feature type="compositionally biased region" description="Basic and acidic residues" evidence="1">
    <location>
        <begin position="1"/>
        <end position="14"/>
    </location>
</feature>
<dbReference type="RefSeq" id="WP_235862186.1">
    <property type="nucleotide sequence ID" value="NZ_AP024907.1"/>
</dbReference>
<evidence type="ECO:0000259" key="2">
    <source>
        <dbReference type="Pfam" id="PF16778"/>
    </source>
</evidence>
<protein>
    <recommendedName>
        <fullName evidence="2">Phage tail assembly chaperone-like domain-containing protein</fullName>
    </recommendedName>
</protein>
<dbReference type="EMBL" id="FSSB01000016">
    <property type="protein sequence ID" value="SIO94991.1"/>
    <property type="molecule type" value="Genomic_DNA"/>
</dbReference>
<reference evidence="3 4" key="1">
    <citation type="submission" date="2016-12" db="EMBL/GenBank/DDBJ databases">
        <authorList>
            <person name="Song W.-J."/>
            <person name="Kurnit D.M."/>
        </authorList>
    </citation>
    <scope>NUCLEOTIDE SEQUENCE [LARGE SCALE GENOMIC DNA]</scope>
    <source>
        <strain evidence="3 4">CECT 9026</strain>
    </source>
</reference>
<dbReference type="InterPro" id="IPR031893">
    <property type="entry name" value="Phage_tail_APC"/>
</dbReference>
<sequence length="58" mass="6641">MRHSRELRTGKIVDDADDPTTLSSDNLTKLDDYVQTLADIPQQYSDPDTVVWPSFPEF</sequence>
<evidence type="ECO:0000313" key="3">
    <source>
        <dbReference type="EMBL" id="SIO94991.1"/>
    </source>
</evidence>
<dbReference type="Proteomes" id="UP000184774">
    <property type="component" value="Unassembled WGS sequence"/>
</dbReference>
<dbReference type="Pfam" id="PF16778">
    <property type="entry name" value="Phage_tail_APC"/>
    <property type="match status" value="1"/>
</dbReference>
<evidence type="ECO:0000313" key="4">
    <source>
        <dbReference type="Proteomes" id="UP000184774"/>
    </source>
</evidence>